<dbReference type="Gene3D" id="1.10.630.10">
    <property type="entry name" value="Cytochrome P450"/>
    <property type="match status" value="1"/>
</dbReference>
<evidence type="ECO:0000256" key="2">
    <source>
        <dbReference type="ARBA" id="ARBA00022737"/>
    </source>
</evidence>
<proteinExistence type="predicted"/>
<dbReference type="Proteomes" id="UP000001471">
    <property type="component" value="Unassembled WGS sequence"/>
</dbReference>
<protein>
    <submittedName>
        <fullName evidence="3">Uncharacterized protein</fullName>
    </submittedName>
</protein>
<dbReference type="GO" id="GO:0080008">
    <property type="term" value="C:Cul4-RING E3 ubiquitin ligase complex"/>
    <property type="evidence" value="ECO:0007669"/>
    <property type="project" value="TreeGrafter"/>
</dbReference>
<dbReference type="STRING" id="426418.B2W317"/>
<dbReference type="Gene3D" id="2.130.10.10">
    <property type="entry name" value="YVTN repeat-like/Quinoprotein amine dehydrogenase"/>
    <property type="match status" value="1"/>
</dbReference>
<name>B2W317_PYRTR</name>
<dbReference type="OMA" id="SCWNGGI"/>
<dbReference type="OrthoDB" id="128867at2759"/>
<accession>B2W317</accession>
<organism evidence="3 4">
    <name type="scientific">Pyrenophora tritici-repentis (strain Pt-1C-BFP)</name>
    <name type="common">Wheat tan spot fungus</name>
    <name type="synonym">Drechslera tritici-repentis</name>
    <dbReference type="NCBI Taxonomy" id="426418"/>
    <lineage>
        <taxon>Eukaryota</taxon>
        <taxon>Fungi</taxon>
        <taxon>Dikarya</taxon>
        <taxon>Ascomycota</taxon>
        <taxon>Pezizomycotina</taxon>
        <taxon>Dothideomycetes</taxon>
        <taxon>Pleosporomycetidae</taxon>
        <taxon>Pleosporales</taxon>
        <taxon>Pleosporineae</taxon>
        <taxon>Pleosporaceae</taxon>
        <taxon>Pyrenophora</taxon>
    </lineage>
</organism>
<dbReference type="InterPro" id="IPR052254">
    <property type="entry name" value="CUL4-DDB1_E3_ligase_receptor"/>
</dbReference>
<reference evidence="4" key="1">
    <citation type="journal article" date="2013" name="G3 (Bethesda)">
        <title>Comparative genomics of a plant-pathogenic fungus, Pyrenophora tritici-repentis, reveals transduplication and the impact of repeat elements on pathogenicity and population divergence.</title>
        <authorList>
            <person name="Manning V.A."/>
            <person name="Pandelova I."/>
            <person name="Dhillon B."/>
            <person name="Wilhelm L.J."/>
            <person name="Goodwin S.B."/>
            <person name="Berlin A.M."/>
            <person name="Figueroa M."/>
            <person name="Freitag M."/>
            <person name="Hane J.K."/>
            <person name="Henrissat B."/>
            <person name="Holman W.H."/>
            <person name="Kodira C.D."/>
            <person name="Martin J."/>
            <person name="Oliver R.P."/>
            <person name="Robbertse B."/>
            <person name="Schackwitz W."/>
            <person name="Schwartz D.C."/>
            <person name="Spatafora J.W."/>
            <person name="Turgeon B.G."/>
            <person name="Yandava C."/>
            <person name="Young S."/>
            <person name="Zhou S."/>
            <person name="Zeng Q."/>
            <person name="Grigoriev I.V."/>
            <person name="Ma L.-J."/>
            <person name="Ciuffetti L.M."/>
        </authorList>
    </citation>
    <scope>NUCLEOTIDE SEQUENCE [LARGE SCALE GENOMIC DNA]</scope>
    <source>
        <strain evidence="4">Pt-1C-BFP</strain>
    </source>
</reference>
<evidence type="ECO:0000256" key="1">
    <source>
        <dbReference type="ARBA" id="ARBA00022574"/>
    </source>
</evidence>
<dbReference type="SUPFAM" id="SSF50978">
    <property type="entry name" value="WD40 repeat-like"/>
    <property type="match status" value="1"/>
</dbReference>
<dbReference type="InterPro" id="IPR001680">
    <property type="entry name" value="WD40_rpt"/>
</dbReference>
<dbReference type="EMBL" id="DS231617">
    <property type="protein sequence ID" value="EDU46653.1"/>
    <property type="molecule type" value="Genomic_DNA"/>
</dbReference>
<dbReference type="InterPro" id="IPR036322">
    <property type="entry name" value="WD40_repeat_dom_sf"/>
</dbReference>
<dbReference type="GO" id="GO:0020037">
    <property type="term" value="F:heme binding"/>
    <property type="evidence" value="ECO:0007669"/>
    <property type="project" value="InterPro"/>
</dbReference>
<dbReference type="InterPro" id="IPR015943">
    <property type="entry name" value="WD40/YVTN_repeat-like_dom_sf"/>
</dbReference>
<dbReference type="GO" id="GO:0004497">
    <property type="term" value="F:monooxygenase activity"/>
    <property type="evidence" value="ECO:0007669"/>
    <property type="project" value="InterPro"/>
</dbReference>
<dbReference type="SMART" id="SM00320">
    <property type="entry name" value="WD40"/>
    <property type="match status" value="2"/>
</dbReference>
<dbReference type="GO" id="GO:0016705">
    <property type="term" value="F:oxidoreductase activity, acting on paired donors, with incorporation or reduction of molecular oxygen"/>
    <property type="evidence" value="ECO:0007669"/>
    <property type="project" value="InterPro"/>
</dbReference>
<evidence type="ECO:0000313" key="3">
    <source>
        <dbReference type="EMBL" id="EDU46653.1"/>
    </source>
</evidence>
<dbReference type="eggNOG" id="ENOG502SVIC">
    <property type="taxonomic scope" value="Eukaryota"/>
</dbReference>
<gene>
    <name evidence="3" type="ORF">PTRG_03815</name>
</gene>
<sequence>MNGQPIPGYYFDEEKKKYFKIQSRTASQGGDFKYSVDNIKKLERKERIQNITIARSNKVRKERVVRRNPNSFVLTHVEREIGIKRSLAYIQHLWPDACAFGIESQPQQVITTTPSQPFIRLFDRDPVSRTIYAVHGSNSIKQQKIQSNKIRELEESNEEHDLALDNPYAFYPWDEIARTTSIVSSLRYLPATGALAVTTLGSDRPPELWLSDPDRDEPNCATIWDVAARPTTFSPLPGLVNSVAASHVEHLATAASHSMLLSTRSQTGAWDTTVPVKDLPSEVIALEWISYTTVVLGCRNGSIRLYDTRSGGSSQVLTHPGPISKLKRADDETRLICSGLDDTLFLYDIRSPRLSRNASRKTFNYENHHYNEQYFRSLYPNNRDTAKRRKLNHKAFKNWSQPMLTFVHANRDELDLDIDVHPRLGLLAAAQDLSTDAAIRISNIWTGRTVKEIHNQSKRSGKTCGRETIRTLKFVDRDDELGGAIFMAYDIISDIGFGAPIGLIERGSHIDSLIHELLTFDPLQTWRKKRGSVESISWRNQKTILTGKLESVDLLQKFLNARVEDWIKTEILLVLLAGADTTGTTLQAMVAHLISNFILFTRLMQERQ</sequence>
<evidence type="ECO:0000313" key="4">
    <source>
        <dbReference type="Proteomes" id="UP000001471"/>
    </source>
</evidence>
<dbReference type="PANTHER" id="PTHR44472">
    <property type="entry name" value="DDB1- AND CUL4-ASSOCIATED FACTOR 4-RELATED"/>
    <property type="match status" value="1"/>
</dbReference>
<keyword evidence="1" id="KW-0853">WD repeat</keyword>
<dbReference type="AlphaFoldDB" id="B2W317"/>
<dbReference type="InParanoid" id="B2W317"/>
<dbReference type="SUPFAM" id="SSF48264">
    <property type="entry name" value="Cytochrome P450"/>
    <property type="match status" value="1"/>
</dbReference>
<dbReference type="InterPro" id="IPR036396">
    <property type="entry name" value="Cyt_P450_sf"/>
</dbReference>
<keyword evidence="2" id="KW-0677">Repeat</keyword>
<dbReference type="PANTHER" id="PTHR44472:SF1">
    <property type="entry name" value="DDB1 AND CUL4 ASSOCIATED FACTOR 4"/>
    <property type="match status" value="1"/>
</dbReference>
<dbReference type="HOGENOM" id="CLU_029545_1_0_1"/>
<dbReference type="GO" id="GO:0005506">
    <property type="term" value="F:iron ion binding"/>
    <property type="evidence" value="ECO:0007669"/>
    <property type="project" value="InterPro"/>
</dbReference>